<dbReference type="InterPro" id="IPR000246">
    <property type="entry name" value="Peptidase_T2"/>
</dbReference>
<sequence length="474" mass="50661">MTDTKQKTYTATLIITGGYGHTRENLHPNLHKKYEASLKAILVSTRHLLDTGVSAPDAATSAVRKLEDNELFNAGRGKLRRRFHAAARQESNRDLQCALKNSGEQPPSSVSTHVSGENAESMAQALNLAMRDTDYFKTEYRKKQHQQRNLSSFTEKPGVFSPHADNSGPTNALSNPLVEGAVACVCQDKAGSIAVANSSGGISNKAVGSIGSTASIGTGILAECWKEPVNNPSSYHSSSPDITMQYKRHKHLNELSSPTLLLPPSIPSFLRCTLTSPWLYPPALQSCLSSLSTLFPLPLPLPRHQLLLPSYHLQPLSTHHPFPPPPEQPLTSTRAVAIAATGDPSTILPASAAKHCADMARFSVSPGGDGGGGGNMMLQDAVTRVVGPNGELRRQRQCGGYGPGGGGGEAGAIWIEMIAQEDDVDGNGGRSVVGNKNDGGYGYTTRVRVGDDYNMPGFWRAAFNGGEPMVRVFR</sequence>
<dbReference type="EMBL" id="ML976985">
    <property type="protein sequence ID" value="KAF1959415.1"/>
    <property type="molecule type" value="Genomic_DNA"/>
</dbReference>
<accession>A0A6A5U3G6</accession>
<dbReference type="AlphaFoldDB" id="A0A6A5U3G6"/>
<dbReference type="GO" id="GO:0005737">
    <property type="term" value="C:cytoplasm"/>
    <property type="evidence" value="ECO:0007669"/>
    <property type="project" value="TreeGrafter"/>
</dbReference>
<dbReference type="InterPro" id="IPR029055">
    <property type="entry name" value="Ntn_hydrolases_N"/>
</dbReference>
<keyword evidence="3" id="KW-1185">Reference proteome</keyword>
<evidence type="ECO:0000313" key="2">
    <source>
        <dbReference type="EMBL" id="KAF1959415.1"/>
    </source>
</evidence>
<dbReference type="PANTHER" id="PTHR10188:SF43">
    <property type="entry name" value="ASPARAGINASE (EUROFUNG)"/>
    <property type="match status" value="1"/>
</dbReference>
<dbReference type="OrthoDB" id="2262349at2759"/>
<dbReference type="Proteomes" id="UP000800035">
    <property type="component" value="Unassembled WGS sequence"/>
</dbReference>
<gene>
    <name evidence="2" type="ORF">CC80DRAFT_585929</name>
</gene>
<protein>
    <submittedName>
        <fullName evidence="2">N-terminal nucleophile aminohydrolase</fullName>
    </submittedName>
</protein>
<organism evidence="2 3">
    <name type="scientific">Byssothecium circinans</name>
    <dbReference type="NCBI Taxonomy" id="147558"/>
    <lineage>
        <taxon>Eukaryota</taxon>
        <taxon>Fungi</taxon>
        <taxon>Dikarya</taxon>
        <taxon>Ascomycota</taxon>
        <taxon>Pezizomycotina</taxon>
        <taxon>Dothideomycetes</taxon>
        <taxon>Pleosporomycetidae</taxon>
        <taxon>Pleosporales</taxon>
        <taxon>Massarineae</taxon>
        <taxon>Massarinaceae</taxon>
        <taxon>Byssothecium</taxon>
    </lineage>
</organism>
<name>A0A6A5U3G6_9PLEO</name>
<dbReference type="PANTHER" id="PTHR10188">
    <property type="entry name" value="L-ASPARAGINASE"/>
    <property type="match status" value="1"/>
</dbReference>
<feature type="region of interest" description="Disordered" evidence="1">
    <location>
        <begin position="140"/>
        <end position="172"/>
    </location>
</feature>
<dbReference type="Gene3D" id="3.60.20.30">
    <property type="entry name" value="(Glycosyl)asparaginase"/>
    <property type="match status" value="1"/>
</dbReference>
<proteinExistence type="predicted"/>
<evidence type="ECO:0000256" key="1">
    <source>
        <dbReference type="SAM" id="MobiDB-lite"/>
    </source>
</evidence>
<dbReference type="Pfam" id="PF01112">
    <property type="entry name" value="Asparaginase_2"/>
    <property type="match status" value="2"/>
</dbReference>
<dbReference type="SUPFAM" id="SSF56235">
    <property type="entry name" value="N-terminal nucleophile aminohydrolases (Ntn hydrolases)"/>
    <property type="match status" value="1"/>
</dbReference>
<dbReference type="GO" id="GO:0016787">
    <property type="term" value="F:hydrolase activity"/>
    <property type="evidence" value="ECO:0007669"/>
    <property type="project" value="UniProtKB-KW"/>
</dbReference>
<reference evidence="2" key="1">
    <citation type="journal article" date="2020" name="Stud. Mycol.">
        <title>101 Dothideomycetes genomes: a test case for predicting lifestyles and emergence of pathogens.</title>
        <authorList>
            <person name="Haridas S."/>
            <person name="Albert R."/>
            <person name="Binder M."/>
            <person name="Bloem J."/>
            <person name="Labutti K."/>
            <person name="Salamov A."/>
            <person name="Andreopoulos B."/>
            <person name="Baker S."/>
            <person name="Barry K."/>
            <person name="Bills G."/>
            <person name="Bluhm B."/>
            <person name="Cannon C."/>
            <person name="Castanera R."/>
            <person name="Culley D."/>
            <person name="Daum C."/>
            <person name="Ezra D."/>
            <person name="Gonzalez J."/>
            <person name="Henrissat B."/>
            <person name="Kuo A."/>
            <person name="Liang C."/>
            <person name="Lipzen A."/>
            <person name="Lutzoni F."/>
            <person name="Magnuson J."/>
            <person name="Mondo S."/>
            <person name="Nolan M."/>
            <person name="Ohm R."/>
            <person name="Pangilinan J."/>
            <person name="Park H.-J."/>
            <person name="Ramirez L."/>
            <person name="Alfaro M."/>
            <person name="Sun H."/>
            <person name="Tritt A."/>
            <person name="Yoshinaga Y."/>
            <person name="Zwiers L.-H."/>
            <person name="Turgeon B."/>
            <person name="Goodwin S."/>
            <person name="Spatafora J."/>
            <person name="Crous P."/>
            <person name="Grigoriev I."/>
        </authorList>
    </citation>
    <scope>NUCLEOTIDE SEQUENCE</scope>
    <source>
        <strain evidence="2">CBS 675.92</strain>
    </source>
</reference>
<keyword evidence="2" id="KW-0378">Hydrolase</keyword>
<evidence type="ECO:0000313" key="3">
    <source>
        <dbReference type="Proteomes" id="UP000800035"/>
    </source>
</evidence>